<keyword evidence="1 9" id="KW-0963">Cytoplasm</keyword>
<dbReference type="HAMAP" id="MF_00969">
    <property type="entry name" value="TRCF"/>
    <property type="match status" value="1"/>
</dbReference>
<keyword evidence="5" id="KW-0347">Helicase</keyword>
<evidence type="ECO:0000256" key="5">
    <source>
        <dbReference type="ARBA" id="ARBA00022806"/>
    </source>
</evidence>
<proteinExistence type="inferred from homology"/>
<dbReference type="RefSeq" id="WP_256191841.1">
    <property type="nucleotide sequence ID" value="NZ_CATZHN010000019.1"/>
</dbReference>
<dbReference type="InterPro" id="IPR041471">
    <property type="entry name" value="UvrB_inter"/>
</dbReference>
<evidence type="ECO:0000313" key="12">
    <source>
        <dbReference type="EMBL" id="MCQ4840180.1"/>
    </source>
</evidence>
<accession>A0ABT1S0W6</accession>
<reference evidence="12 13" key="1">
    <citation type="submission" date="2022-06" db="EMBL/GenBank/DDBJ databases">
        <title>Isolation of gut microbiota from human fecal samples.</title>
        <authorList>
            <person name="Pamer E.G."/>
            <person name="Barat B."/>
            <person name="Waligurski E."/>
            <person name="Medina S."/>
            <person name="Paddock L."/>
            <person name="Mostad J."/>
        </authorList>
    </citation>
    <scope>NUCLEOTIDE SEQUENCE [LARGE SCALE GENOMIC DNA]</scope>
    <source>
        <strain evidence="12 13">DFI.9.73</strain>
    </source>
</reference>
<dbReference type="SMART" id="SM00490">
    <property type="entry name" value="HELICc"/>
    <property type="match status" value="1"/>
</dbReference>
<dbReference type="EC" id="3.6.4.-" evidence="9"/>
<dbReference type="InterPro" id="IPR003711">
    <property type="entry name" value="CarD-like/TRCF_RID"/>
</dbReference>
<dbReference type="Gene3D" id="3.90.1150.50">
    <property type="entry name" value="Transcription-repair-coupling factor, D7 domain"/>
    <property type="match status" value="1"/>
</dbReference>
<evidence type="ECO:0000256" key="6">
    <source>
        <dbReference type="ARBA" id="ARBA00022840"/>
    </source>
</evidence>
<dbReference type="Pfam" id="PF00271">
    <property type="entry name" value="Helicase_C"/>
    <property type="match status" value="1"/>
</dbReference>
<dbReference type="Proteomes" id="UP001524473">
    <property type="component" value="Unassembled WGS sequence"/>
</dbReference>
<dbReference type="SUPFAM" id="SSF52540">
    <property type="entry name" value="P-loop containing nucleoside triphosphate hydrolases"/>
    <property type="match status" value="4"/>
</dbReference>
<evidence type="ECO:0000256" key="4">
    <source>
        <dbReference type="ARBA" id="ARBA00022801"/>
    </source>
</evidence>
<keyword evidence="8 9" id="KW-0234">DNA repair</keyword>
<dbReference type="PROSITE" id="PS51194">
    <property type="entry name" value="HELICASE_CTER"/>
    <property type="match status" value="1"/>
</dbReference>
<keyword evidence="7 9" id="KW-0238">DNA-binding</keyword>
<comment type="similarity">
    <text evidence="9">In the N-terminal section; belongs to the UvrB family.</text>
</comment>
<dbReference type="EMBL" id="JANFZH010000020">
    <property type="protein sequence ID" value="MCQ4840180.1"/>
    <property type="molecule type" value="Genomic_DNA"/>
</dbReference>
<dbReference type="Gene3D" id="3.40.50.300">
    <property type="entry name" value="P-loop containing nucleotide triphosphate hydrolases"/>
    <property type="match status" value="2"/>
</dbReference>
<evidence type="ECO:0000256" key="1">
    <source>
        <dbReference type="ARBA" id="ARBA00022490"/>
    </source>
</evidence>
<dbReference type="CDD" id="cd17991">
    <property type="entry name" value="DEXHc_TRCF"/>
    <property type="match status" value="1"/>
</dbReference>
<comment type="similarity">
    <text evidence="9">In the C-terminal section; belongs to the helicase family. RecG subfamily.</text>
</comment>
<organism evidence="12 13">
    <name type="scientific">Neglectibacter timonensis</name>
    <dbReference type="NCBI Taxonomy" id="1776382"/>
    <lineage>
        <taxon>Bacteria</taxon>
        <taxon>Bacillati</taxon>
        <taxon>Bacillota</taxon>
        <taxon>Clostridia</taxon>
        <taxon>Eubacteriales</taxon>
        <taxon>Oscillospiraceae</taxon>
        <taxon>Neglectibacter</taxon>
    </lineage>
</organism>
<dbReference type="PANTHER" id="PTHR47964:SF1">
    <property type="entry name" value="ATP-DEPENDENT DNA HELICASE HOMOLOG RECG, CHLOROPLASTIC"/>
    <property type="match status" value="1"/>
</dbReference>
<keyword evidence="2 9" id="KW-0547">Nucleotide-binding</keyword>
<comment type="function">
    <text evidence="9">Couples transcription and DNA repair by recognizing RNA polymerase (RNAP) stalled at DNA lesions. Mediates ATP-dependent release of RNAP and its truncated transcript from the DNA, and recruitment of nucleotide excision repair machinery to the damaged site.</text>
</comment>
<dbReference type="SUPFAM" id="SSF141259">
    <property type="entry name" value="CarD-like"/>
    <property type="match status" value="1"/>
</dbReference>
<keyword evidence="13" id="KW-1185">Reference proteome</keyword>
<dbReference type="InterPro" id="IPR037235">
    <property type="entry name" value="TRCF-like_C_D7"/>
</dbReference>
<evidence type="ECO:0000256" key="3">
    <source>
        <dbReference type="ARBA" id="ARBA00022763"/>
    </source>
</evidence>
<dbReference type="InterPro" id="IPR001650">
    <property type="entry name" value="Helicase_C-like"/>
</dbReference>
<evidence type="ECO:0000259" key="11">
    <source>
        <dbReference type="PROSITE" id="PS51194"/>
    </source>
</evidence>
<dbReference type="PANTHER" id="PTHR47964">
    <property type="entry name" value="ATP-DEPENDENT DNA HELICASE HOMOLOG RECG, CHLOROPLASTIC"/>
    <property type="match status" value="1"/>
</dbReference>
<evidence type="ECO:0000313" key="13">
    <source>
        <dbReference type="Proteomes" id="UP001524473"/>
    </source>
</evidence>
<dbReference type="SUPFAM" id="SSF143517">
    <property type="entry name" value="TRCF domain-like"/>
    <property type="match status" value="1"/>
</dbReference>
<evidence type="ECO:0000256" key="2">
    <source>
        <dbReference type="ARBA" id="ARBA00022741"/>
    </source>
</evidence>
<dbReference type="SMART" id="SM01058">
    <property type="entry name" value="CarD_TRCF"/>
    <property type="match status" value="1"/>
</dbReference>
<dbReference type="Gene3D" id="3.30.2060.10">
    <property type="entry name" value="Penicillin-binding protein 1b domain"/>
    <property type="match status" value="1"/>
</dbReference>
<dbReference type="Gene3D" id="2.40.10.170">
    <property type="match status" value="1"/>
</dbReference>
<comment type="subcellular location">
    <subcellularLocation>
        <location evidence="9">Cytoplasm</location>
    </subcellularLocation>
</comment>
<dbReference type="InterPro" id="IPR027417">
    <property type="entry name" value="P-loop_NTPase"/>
</dbReference>
<dbReference type="Pfam" id="PF03461">
    <property type="entry name" value="TRCF"/>
    <property type="match status" value="1"/>
</dbReference>
<dbReference type="InterPro" id="IPR014001">
    <property type="entry name" value="Helicase_ATP-bd"/>
</dbReference>
<dbReference type="Pfam" id="PF02559">
    <property type="entry name" value="CarD_TRCF_RID"/>
    <property type="match status" value="1"/>
</dbReference>
<dbReference type="InterPro" id="IPR036101">
    <property type="entry name" value="CarD-like/TRCF_RID_sf"/>
</dbReference>
<name>A0ABT1S0W6_9FIRM</name>
<sequence length="1160" mass="129599">MKFIQQMLQQYPEFTRLSEAVKAGELPAAVTGVSGIHKCCLINTLCTQFKKRALILAADEAEAQRFYEDLYAMGRKPVLYPIRDFSLRDTTGVSHEYERLRLEALTKLQNGSADCVIACIDAALQYTISPDNLSSRLFPVSAGMEMKIDDLLSALIKCGYTREDQIEGPGQFSRRGGIVDFFSPSDQFPVRVEFWGDEIDSVSYFNTDTQRRTESVATVTLAPCVEVILDRPDLLAGRIGKLQSSLRGKNAPKAKAVLSSEAEKLENGLHLGSLDKFITLIYDQTATLFDYFPQDESLLFFSEGNKLKERVRTTLWQWGEDVKDYLAEGVLCKGLDLYSQDWEYALEYASKASALFLDVFARGSYEVPVKALLNMTAKQLSVWGGGTQLLGEDLSALLAQGRACVVLAGTERAAETLAEDLKQSGLPASHLESPSTLAKGTVTVTSGSLSAGFEFPEANFALISFGRLMAAKAKKKKDKNSKEISSLSELSPGDYVVHSAHGIGVFEGIHKLEMNGIVKDYIKVRYAKNDTLYVPVTQLDLVSKYIGPREDAAVKLHRLGGTEWQKQKIRVRAAVKDIAKELIQLYAERMHQKGFAFPPDGEWQHDFESHFEFEETEDQLRCINEIKDDMEREVPMDRLLCGDVGFGKTEVALRAAFKCITSGKQCALLVPTTILAWQHYQTILKRMEGFPVDVELLSRFRSPKQQDEILRKIKRGSIDIVVGTHRLVSKDVRFRDLGLVIIDEEQRFGVAQKEKLKAMCKSADVLTLSATPIPRTLNMALSGIRDMSVIEEAPHDRHPVQTYVLEYDPGVITDAIRRELRRGGQVYYLHNDVASIARTAARIQQSIPEARIGIGHGKMNEEELSEVWRQLLDHEIDVLVCTTIIETGVDVPSANTLIIENADRMGLSQLHQLRGRVGRSSRRAYAYLTYTRNKVLSEIAQKRLSAIREFTEFGSGFKIAMRDLEIRGAGNILGGEQHGHMETVGYDMYIRLLGEAVSLMKGEEPENPIDEECLIDMQVQAHIPESYIDSTSLRLEVYRRIAEVRKEEDAFDVTDELIDRFGEPPAAVKGLIDIALLRNTASRLGITEIKQQGDALLIYKKKFDMLQVSNLIKAMNGRVLLSAGSQPYISVKIGPEAPLAVLTGILKLMEQTTENDSDKT</sequence>
<dbReference type="InterPro" id="IPR005118">
    <property type="entry name" value="TRCF_C"/>
</dbReference>
<dbReference type="InterPro" id="IPR011545">
    <property type="entry name" value="DEAD/DEAH_box_helicase_dom"/>
</dbReference>
<comment type="caution">
    <text evidence="12">The sequence shown here is derived from an EMBL/GenBank/DDBJ whole genome shotgun (WGS) entry which is preliminary data.</text>
</comment>
<evidence type="ECO:0000256" key="9">
    <source>
        <dbReference type="HAMAP-Rule" id="MF_00969"/>
    </source>
</evidence>
<dbReference type="InterPro" id="IPR004576">
    <property type="entry name" value="Mfd"/>
</dbReference>
<dbReference type="Pfam" id="PF17757">
    <property type="entry name" value="UvrB_inter"/>
    <property type="match status" value="1"/>
</dbReference>
<dbReference type="PROSITE" id="PS51192">
    <property type="entry name" value="HELICASE_ATP_BIND_1"/>
    <property type="match status" value="1"/>
</dbReference>
<dbReference type="InterPro" id="IPR047112">
    <property type="entry name" value="RecG/Mfd"/>
</dbReference>
<dbReference type="Gene3D" id="3.40.50.11180">
    <property type="match status" value="1"/>
</dbReference>
<keyword evidence="6 9" id="KW-0067">ATP-binding</keyword>
<dbReference type="NCBIfam" id="TIGR00580">
    <property type="entry name" value="mfd"/>
    <property type="match status" value="1"/>
</dbReference>
<gene>
    <name evidence="9 12" type="primary">mfd</name>
    <name evidence="12" type="ORF">NE695_09665</name>
</gene>
<dbReference type="SMART" id="SM00487">
    <property type="entry name" value="DEXDc"/>
    <property type="match status" value="1"/>
</dbReference>
<evidence type="ECO:0000256" key="7">
    <source>
        <dbReference type="ARBA" id="ARBA00023125"/>
    </source>
</evidence>
<keyword evidence="3 9" id="KW-0227">DNA damage</keyword>
<dbReference type="SMART" id="SM00982">
    <property type="entry name" value="TRCF"/>
    <property type="match status" value="1"/>
</dbReference>
<feature type="domain" description="Helicase ATP-binding" evidence="10">
    <location>
        <begin position="629"/>
        <end position="790"/>
    </location>
</feature>
<feature type="domain" description="Helicase C-terminal" evidence="11">
    <location>
        <begin position="811"/>
        <end position="965"/>
    </location>
</feature>
<keyword evidence="4 9" id="KW-0378">Hydrolase</keyword>
<evidence type="ECO:0000256" key="8">
    <source>
        <dbReference type="ARBA" id="ARBA00023204"/>
    </source>
</evidence>
<protein>
    <recommendedName>
        <fullName evidence="9">Transcription-repair-coupling factor</fullName>
        <shortName evidence="9">TRCF</shortName>
        <ecNumber evidence="9">3.6.4.-</ecNumber>
    </recommendedName>
</protein>
<evidence type="ECO:0000259" key="10">
    <source>
        <dbReference type="PROSITE" id="PS51192"/>
    </source>
</evidence>
<dbReference type="Pfam" id="PF00270">
    <property type="entry name" value="DEAD"/>
    <property type="match status" value="1"/>
</dbReference>